<sequence>MRFDIVSLAVGFAATASAQCVGNYFSFYNRAGSAMSYQRLDPGLFPGTESPHLHSFDGGNGLSRSMDFASTQASTCTTARVKTDKSLYWRPTLYYTNGSSFYRVPEMSTKIYYKYGDGNNWANVTAYPPGFNMIAGQPNRRTDSENPAGVRWGCHEPDGSSNPVFANGYPKGFSTCKYGFASEVTYPSCWNGQQMDPKNPNAHMAYPNGNAGIGIENCPTTHRAARFPTLFIEYWWDVSSFKFGPNEAPWVLSNGDPTGYGFHADFMNGWATGVLEKAISENDGCKCGCGCGQEQMEQCFGSANINKDDEKDWASCSATSPRDNDAASVLDALPGCNPLQYGPASATPVSGPGCTAAASAPVPAASGKSSASASAPASASTSTSASVSVKPILSAILPTISYTALAPAVFPSFSAKLPQEQVAPIANGGGYNAAAPMPTKASLPEEYSSSSPSKAAPAAGGEASESSTKCASKPVVYKTITQTATITVNARATGGY</sequence>
<name>A0A6S6VXP1_9PLEO</name>
<organism evidence="1 2">
    <name type="scientific">Pyrenophora teres f. teres</name>
    <dbReference type="NCBI Taxonomy" id="97479"/>
    <lineage>
        <taxon>Eukaryota</taxon>
        <taxon>Fungi</taxon>
        <taxon>Dikarya</taxon>
        <taxon>Ascomycota</taxon>
        <taxon>Pezizomycotina</taxon>
        <taxon>Dothideomycetes</taxon>
        <taxon>Pleosporomycetidae</taxon>
        <taxon>Pleosporales</taxon>
        <taxon>Pleosporineae</taxon>
        <taxon>Pleosporaceae</taxon>
        <taxon>Pyrenophora</taxon>
    </lineage>
</organism>
<evidence type="ECO:0000313" key="2">
    <source>
        <dbReference type="Proteomes" id="UP000472372"/>
    </source>
</evidence>
<evidence type="ECO:0000313" key="1">
    <source>
        <dbReference type="EMBL" id="CAE7025372.1"/>
    </source>
</evidence>
<gene>
    <name evidence="1" type="ORF">PTTW11_03902</name>
</gene>
<dbReference type="Pfam" id="PF09362">
    <property type="entry name" value="DUF1996"/>
    <property type="match status" value="1"/>
</dbReference>
<dbReference type="EMBL" id="HG992979">
    <property type="protein sequence ID" value="CAE7025372.1"/>
    <property type="molecule type" value="Genomic_DNA"/>
</dbReference>
<dbReference type="InterPro" id="IPR018535">
    <property type="entry name" value="DUF1996"/>
</dbReference>
<dbReference type="PANTHER" id="PTHR43662">
    <property type="match status" value="1"/>
</dbReference>
<dbReference type="AlphaFoldDB" id="A0A6S6VXP1"/>
<dbReference type="PANTHER" id="PTHR43662:SF5">
    <property type="entry name" value="DUF1996 DOMAIN-CONTAINING PROTEIN"/>
    <property type="match status" value="1"/>
</dbReference>
<reference evidence="1" key="1">
    <citation type="submission" date="2021-02" db="EMBL/GenBank/DDBJ databases">
        <authorList>
            <person name="Syme A R."/>
            <person name="Syme A R."/>
            <person name="Moolhuijzen P."/>
        </authorList>
    </citation>
    <scope>NUCLEOTIDE SEQUENCE</scope>
    <source>
        <strain evidence="1">W1-1</strain>
    </source>
</reference>
<dbReference type="Proteomes" id="UP000472372">
    <property type="component" value="Chromosome 3"/>
</dbReference>
<proteinExistence type="predicted"/>
<protein>
    <submittedName>
        <fullName evidence="1">Uncharacterized protein</fullName>
    </submittedName>
</protein>
<accession>A0A6S6VXP1</accession>